<dbReference type="EMBL" id="CP022748">
    <property type="protein sequence ID" value="ASY46807.1"/>
    <property type="molecule type" value="Genomic_DNA"/>
</dbReference>
<keyword evidence="1" id="KW-0812">Transmembrane</keyword>
<dbReference type="RefSeq" id="WP_011950471.1">
    <property type="nucleotide sequence ID" value="NZ_BBQY01000061.1"/>
</dbReference>
<gene>
    <name evidence="2" type="ORF">CJD35_20155</name>
    <name evidence="3" type="ORF">MBESOW_P4212</name>
</gene>
<dbReference type="STRING" id="1192759.GCA_000277525_02429"/>
<organism evidence="2 4">
    <name type="scientific">Sphingobium xenophagum</name>
    <dbReference type="NCBI Taxonomy" id="121428"/>
    <lineage>
        <taxon>Bacteria</taxon>
        <taxon>Pseudomonadati</taxon>
        <taxon>Pseudomonadota</taxon>
        <taxon>Alphaproteobacteria</taxon>
        <taxon>Sphingomonadales</taxon>
        <taxon>Sphingomonadaceae</taxon>
        <taxon>Sphingobium</taxon>
    </lineage>
</organism>
<keyword evidence="1" id="KW-0472">Membrane</keyword>
<evidence type="ECO:0000313" key="4">
    <source>
        <dbReference type="Proteomes" id="UP000217141"/>
    </source>
</evidence>
<evidence type="ECO:0000313" key="2">
    <source>
        <dbReference type="EMBL" id="ASY46807.1"/>
    </source>
</evidence>
<keyword evidence="2" id="KW-0614">Plasmid</keyword>
<name>A0A249N045_SPHXE</name>
<feature type="transmembrane region" description="Helical" evidence="1">
    <location>
        <begin position="136"/>
        <end position="155"/>
    </location>
</feature>
<reference evidence="2 4" key="2">
    <citation type="submission" date="2017-08" db="EMBL/GenBank/DDBJ databases">
        <title>Whole Genome Sequence of Sphingobium hydrophobicum C1: Insights into Adaption to the Electronic-waste Contaminated Sediment.</title>
        <authorList>
            <person name="Song D."/>
            <person name="Chen X."/>
            <person name="Xu M."/>
        </authorList>
    </citation>
    <scope>NUCLEOTIDE SEQUENCE [LARGE SCALE GENOMIC DNA]</scope>
    <source>
        <strain evidence="2 4">C1</strain>
        <plasmid evidence="2 4">p2</plasmid>
    </source>
</reference>
<evidence type="ECO:0000313" key="5">
    <source>
        <dbReference type="Proteomes" id="UP000290975"/>
    </source>
</evidence>
<sequence length="156" mass="17510">MIADDFTLARVIHVVAVLFWIGGVAFVTLVLMPAVRAGNPPAERLAAFHRIEGRFAPQARLWVLLAGASGFWMTWRADLWERFADPRLWWMQAMVAIWLVFVAMLFVIEPLYLHRRMAASPDPAADFARMERMHRLLLAASVIALIGAVGGSHGLF</sequence>
<dbReference type="Proteomes" id="UP000217141">
    <property type="component" value="Plasmid p2"/>
</dbReference>
<feature type="transmembrane region" description="Helical" evidence="1">
    <location>
        <begin position="89"/>
        <end position="108"/>
    </location>
</feature>
<accession>A0A401J8S9</accession>
<keyword evidence="1" id="KW-1133">Transmembrane helix</keyword>
<protein>
    <recommendedName>
        <fullName evidence="6">Copper resistance protein D domain-containing protein</fullName>
    </recommendedName>
</protein>
<keyword evidence="5" id="KW-1185">Reference proteome</keyword>
<feature type="transmembrane region" description="Helical" evidence="1">
    <location>
        <begin position="12"/>
        <end position="38"/>
    </location>
</feature>
<dbReference type="AlphaFoldDB" id="A0A249N045"/>
<dbReference type="Proteomes" id="UP000290975">
    <property type="component" value="Unassembled WGS sequence"/>
</dbReference>
<dbReference type="EMBL" id="BBQY01000061">
    <property type="protein sequence ID" value="GBH33047.1"/>
    <property type="molecule type" value="Genomic_DNA"/>
</dbReference>
<proteinExistence type="predicted"/>
<evidence type="ECO:0008006" key="6">
    <source>
        <dbReference type="Google" id="ProtNLM"/>
    </source>
</evidence>
<evidence type="ECO:0000313" key="3">
    <source>
        <dbReference type="EMBL" id="GBH33047.1"/>
    </source>
</evidence>
<evidence type="ECO:0000256" key="1">
    <source>
        <dbReference type="SAM" id="Phobius"/>
    </source>
</evidence>
<geneLocation type="plasmid" evidence="2 4">
    <name>p2</name>
</geneLocation>
<dbReference type="KEGG" id="shyd:CJD35_20155"/>
<accession>A0A249N045</accession>
<reference evidence="3 5" key="1">
    <citation type="submission" date="2014-12" db="EMBL/GenBank/DDBJ databases">
        <title>Whole genome sequencing of Sphingobium xenophagum OW59.</title>
        <authorList>
            <person name="Ohta Y."/>
            <person name="Nishi S."/>
            <person name="Hatada Y."/>
        </authorList>
    </citation>
    <scope>NUCLEOTIDE SEQUENCE [LARGE SCALE GENOMIC DNA]</scope>
    <source>
        <strain evidence="3 5">OW59</strain>
    </source>
</reference>